<dbReference type="PANTHER" id="PTHR18896">
    <property type="entry name" value="PHOSPHOLIPASE D"/>
    <property type="match status" value="1"/>
</dbReference>
<gene>
    <name evidence="11" type="ORF">HPT29_008115</name>
</gene>
<evidence type="ECO:0000313" key="11">
    <source>
        <dbReference type="EMBL" id="UVF21075.1"/>
    </source>
</evidence>
<evidence type="ECO:0000256" key="1">
    <source>
        <dbReference type="ARBA" id="ARBA00000798"/>
    </source>
</evidence>
<evidence type="ECO:0000256" key="5">
    <source>
        <dbReference type="ARBA" id="ARBA00022525"/>
    </source>
</evidence>
<protein>
    <recommendedName>
        <fullName evidence="4">Phospholipase D</fullName>
    </recommendedName>
    <alternativeName>
        <fullName evidence="9">Choline phosphatase</fullName>
    </alternativeName>
</protein>
<keyword evidence="8" id="KW-0443">Lipid metabolism</keyword>
<proteinExistence type="predicted"/>
<evidence type="ECO:0000313" key="12">
    <source>
        <dbReference type="Proteomes" id="UP001017257"/>
    </source>
</evidence>
<keyword evidence="7" id="KW-0378">Hydrolase</keyword>
<dbReference type="Proteomes" id="UP001017257">
    <property type="component" value="Chromosome"/>
</dbReference>
<dbReference type="CDD" id="cd09140">
    <property type="entry name" value="PLDc_vPLD1_2_like_bac_1"/>
    <property type="match status" value="1"/>
</dbReference>
<evidence type="ECO:0000256" key="6">
    <source>
        <dbReference type="ARBA" id="ARBA00022737"/>
    </source>
</evidence>
<keyword evidence="6" id="KW-0677">Repeat</keyword>
<dbReference type="CDD" id="cd09143">
    <property type="entry name" value="PLDc_vPLD1_2_like_bac_2"/>
    <property type="match status" value="1"/>
</dbReference>
<comment type="catalytic activity">
    <reaction evidence="1">
        <text>a 1,2-diacyl-sn-glycero-3-phosphocholine + H2O = a 1,2-diacyl-sn-glycero-3-phosphate + choline + H(+)</text>
        <dbReference type="Rhea" id="RHEA:14445"/>
        <dbReference type="ChEBI" id="CHEBI:15354"/>
        <dbReference type="ChEBI" id="CHEBI:15377"/>
        <dbReference type="ChEBI" id="CHEBI:15378"/>
        <dbReference type="ChEBI" id="CHEBI:57643"/>
        <dbReference type="ChEBI" id="CHEBI:58608"/>
        <dbReference type="EC" id="3.1.4.4"/>
    </reaction>
</comment>
<comment type="function">
    <text evidence="2">Could be a virulence factor.</text>
</comment>
<reference evidence="11" key="1">
    <citation type="submission" date="2022-08" db="EMBL/GenBank/DDBJ databases">
        <title>Microvirga terrae sp. nov., isolated from soil.</title>
        <authorList>
            <person name="Kim K.H."/>
            <person name="Seo Y.L."/>
            <person name="Kim J.M."/>
            <person name="Lee J.K."/>
            <person name="Han D.M."/>
            <person name="Jeon C.O."/>
        </authorList>
    </citation>
    <scope>NUCLEOTIDE SEQUENCE</scope>
    <source>
        <strain evidence="11">R24</strain>
    </source>
</reference>
<evidence type="ECO:0000256" key="3">
    <source>
        <dbReference type="ARBA" id="ARBA00004613"/>
    </source>
</evidence>
<dbReference type="EMBL" id="CP102845">
    <property type="protein sequence ID" value="UVF21075.1"/>
    <property type="molecule type" value="Genomic_DNA"/>
</dbReference>
<dbReference type="Pfam" id="PF13091">
    <property type="entry name" value="PLDc_2"/>
    <property type="match status" value="1"/>
</dbReference>
<evidence type="ECO:0000259" key="10">
    <source>
        <dbReference type="PROSITE" id="PS50035"/>
    </source>
</evidence>
<name>A0ABY5RUZ8_9HYPH</name>
<evidence type="ECO:0000256" key="8">
    <source>
        <dbReference type="ARBA" id="ARBA00023098"/>
    </source>
</evidence>
<dbReference type="InterPro" id="IPR015679">
    <property type="entry name" value="PLipase_D_fam"/>
</dbReference>
<dbReference type="Pfam" id="PF00614">
    <property type="entry name" value="PLDc"/>
    <property type="match status" value="1"/>
</dbReference>
<dbReference type="RefSeq" id="WP_259060517.1">
    <property type="nucleotide sequence ID" value="NZ_CP102845.1"/>
</dbReference>
<feature type="domain" description="PLD phosphodiesterase" evidence="10">
    <location>
        <begin position="367"/>
        <end position="394"/>
    </location>
</feature>
<evidence type="ECO:0000256" key="2">
    <source>
        <dbReference type="ARBA" id="ARBA00003145"/>
    </source>
</evidence>
<dbReference type="PANTHER" id="PTHR18896:SF76">
    <property type="entry name" value="PHOSPHOLIPASE"/>
    <property type="match status" value="1"/>
</dbReference>
<comment type="subcellular location">
    <subcellularLocation>
        <location evidence="3">Secreted</location>
    </subcellularLocation>
</comment>
<keyword evidence="5" id="KW-0964">Secreted</keyword>
<keyword evidence="12" id="KW-1185">Reference proteome</keyword>
<organism evidence="11 12">
    <name type="scientific">Microvirga terrae</name>
    <dbReference type="NCBI Taxonomy" id="2740529"/>
    <lineage>
        <taxon>Bacteria</taxon>
        <taxon>Pseudomonadati</taxon>
        <taxon>Pseudomonadota</taxon>
        <taxon>Alphaproteobacteria</taxon>
        <taxon>Hyphomicrobiales</taxon>
        <taxon>Methylobacteriaceae</taxon>
        <taxon>Microvirga</taxon>
    </lineage>
</organism>
<dbReference type="SMART" id="SM00155">
    <property type="entry name" value="PLDc"/>
    <property type="match status" value="2"/>
</dbReference>
<accession>A0ABY5RUZ8</accession>
<evidence type="ECO:0000256" key="9">
    <source>
        <dbReference type="ARBA" id="ARBA00029594"/>
    </source>
</evidence>
<feature type="domain" description="PLD phosphodiesterase" evidence="10">
    <location>
        <begin position="149"/>
        <end position="176"/>
    </location>
</feature>
<evidence type="ECO:0000256" key="4">
    <source>
        <dbReference type="ARBA" id="ARBA00018392"/>
    </source>
</evidence>
<dbReference type="InterPro" id="IPR001736">
    <property type="entry name" value="PLipase_D/transphosphatidylase"/>
</dbReference>
<dbReference type="InterPro" id="IPR025202">
    <property type="entry name" value="PLD-like_dom"/>
</dbReference>
<dbReference type="SUPFAM" id="SSF56024">
    <property type="entry name" value="Phospholipase D/nuclease"/>
    <property type="match status" value="2"/>
</dbReference>
<sequence length="495" mass="54339">MQLLDESTGAQALDLGHGAARGAVGPILRPGDNCWRVAQADRASVLIDGAPYFAHLEAALRRARRSILIIGWDFDGSIRLRPDASIEESPPLGPLLRSLVEEKPDLEVRILVWSVAVVHAPGAPGPLIFGADWQNHPRLHLKLDTHHPLYAAHHQKIVCIDDALAFVGGMDLTVERWDTHRHACNDPIRLKDDGTIYEPVHDLQMALDGDAARAIAEVGYGRWKFATGEGLAPTAAGSDPWPPSLDPDFRHVPIAVARTYPAWGEQPAANEAAALTLDALAAARKTIYIEAQYMTAPAIGDVLERHLADPDGPEIVVIQTHESHGWAEELVMGTNRDRLIRRLRKCDHHDRLRVYFPVIPNDQGGECQVLIHSKLIIVDDLFLRIGSSNLNNRSIGLDSECDVAIEAITEEMRRTIVQLRDRLLAEHLDTSPEMFMKAVDRANGSALAAIEQLNTGTRGLRAFGAMSDDGPDVPAAGTGLLDPLEPLSLFRRRKE</sequence>
<dbReference type="PROSITE" id="PS50035">
    <property type="entry name" value="PLD"/>
    <property type="match status" value="2"/>
</dbReference>
<dbReference type="Gene3D" id="3.30.870.10">
    <property type="entry name" value="Endonuclease Chain A"/>
    <property type="match status" value="2"/>
</dbReference>
<evidence type="ECO:0000256" key="7">
    <source>
        <dbReference type="ARBA" id="ARBA00022801"/>
    </source>
</evidence>